<protein>
    <submittedName>
        <fullName evidence="1">Uncharacterized protein</fullName>
    </submittedName>
</protein>
<proteinExistence type="predicted"/>
<feature type="non-terminal residue" evidence="1">
    <location>
        <position position="1"/>
    </location>
</feature>
<organism evidence="1">
    <name type="scientific">Cuerna arida</name>
    <dbReference type="NCBI Taxonomy" id="1464854"/>
    <lineage>
        <taxon>Eukaryota</taxon>
        <taxon>Metazoa</taxon>
        <taxon>Ecdysozoa</taxon>
        <taxon>Arthropoda</taxon>
        <taxon>Hexapoda</taxon>
        <taxon>Insecta</taxon>
        <taxon>Pterygota</taxon>
        <taxon>Neoptera</taxon>
        <taxon>Paraneoptera</taxon>
        <taxon>Hemiptera</taxon>
        <taxon>Auchenorrhyncha</taxon>
        <taxon>Membracoidea</taxon>
        <taxon>Cicadellidae</taxon>
        <taxon>Cicadellinae</taxon>
        <taxon>Proconiini</taxon>
        <taxon>Cuerna</taxon>
    </lineage>
</organism>
<gene>
    <name evidence="1" type="ORF">g.41900</name>
</gene>
<name>A0A1B6F6E3_9HEMI</name>
<accession>A0A1B6F6E3</accession>
<dbReference type="EMBL" id="GECZ01023981">
    <property type="protein sequence ID" value="JAS45788.1"/>
    <property type="molecule type" value="Transcribed_RNA"/>
</dbReference>
<reference evidence="1" key="1">
    <citation type="submission" date="2015-11" db="EMBL/GenBank/DDBJ databases">
        <title>De novo transcriptome assembly of four potential Pierce s Disease insect vectors from Arizona vineyards.</title>
        <authorList>
            <person name="Tassone E.E."/>
        </authorList>
    </citation>
    <scope>NUCLEOTIDE SEQUENCE</scope>
</reference>
<evidence type="ECO:0000313" key="1">
    <source>
        <dbReference type="EMBL" id="JAS45788.1"/>
    </source>
</evidence>
<dbReference type="AlphaFoldDB" id="A0A1B6F6E3"/>
<sequence length="390" mass="45129">PWDWNDVGKTIEYYKVLFQLKKHAMFINNIYNIKLDYKNILAELKKLEKLAETVELSKIECTGNCGEIKDSLKHVRRYLIHIRETYFDDTGAVTEETATTHLPFHNRQPGDETVKSNVTGIFHDSNWKNSEFTFAYFETLIKLRQYIKYVSNTYHVTFHYGNFESEVRKLKELIDEIYRSGSDCREECLEIRGLLDNVKHSLETESFDTSTMWSNSETITEYFKAITNLRNYFTYITTHYHISFDYSVIESDFSKLEELSAKISNNGQHCSGECQAVQELLGVSSDSFLPNESDDIIKQLKKYKKHIQAKYNITIGDLLFNSKKVKDLETAIKNSGHDCTGECKEIKNVLSHVGKYQHHINEAYLTGPVVVHGSEESLNKGENGYFVSNS</sequence>